<reference evidence="2 3" key="1">
    <citation type="submission" date="2015-08" db="EMBL/GenBank/DDBJ databases">
        <title>Next Generation Sequencing and Analysis of the Genome of Puccinia sorghi L Schw, the Causal Agent of Maize Common Rust.</title>
        <authorList>
            <person name="Rochi L."/>
            <person name="Burguener G."/>
            <person name="Darino M."/>
            <person name="Turjanski A."/>
            <person name="Kreff E."/>
            <person name="Dieguez M.J."/>
            <person name="Sacco F."/>
        </authorList>
    </citation>
    <scope>NUCLEOTIDE SEQUENCE [LARGE SCALE GENOMIC DNA]</scope>
    <source>
        <strain evidence="2 3">RO10H11247</strain>
    </source>
</reference>
<dbReference type="EMBL" id="LAVV01001344">
    <property type="protein sequence ID" value="KNZ63611.1"/>
    <property type="molecule type" value="Genomic_DNA"/>
</dbReference>
<comment type="caution">
    <text evidence="2">The sequence shown here is derived from an EMBL/GenBank/DDBJ whole genome shotgun (WGS) entry which is preliminary data.</text>
</comment>
<keyword evidence="3" id="KW-1185">Reference proteome</keyword>
<feature type="chain" id="PRO_5005568529" evidence="1">
    <location>
        <begin position="20"/>
        <end position="73"/>
    </location>
</feature>
<dbReference type="Proteomes" id="UP000037035">
    <property type="component" value="Unassembled WGS sequence"/>
</dbReference>
<keyword evidence="1" id="KW-0732">Signal</keyword>
<evidence type="ECO:0000256" key="1">
    <source>
        <dbReference type="SAM" id="SignalP"/>
    </source>
</evidence>
<evidence type="ECO:0000313" key="2">
    <source>
        <dbReference type="EMBL" id="KNZ63611.1"/>
    </source>
</evidence>
<gene>
    <name evidence="2" type="ORF">VP01_1120g6</name>
</gene>
<evidence type="ECO:0000313" key="3">
    <source>
        <dbReference type="Proteomes" id="UP000037035"/>
    </source>
</evidence>
<sequence length="73" mass="8349">MQLKLSSFWGLFFAFLVHASQNPKHVAQESHNPIPSDAFVVFHLCYNAKGTFHNCDSIVTCQRHSLREEEGIM</sequence>
<organism evidence="2 3">
    <name type="scientific">Puccinia sorghi</name>
    <dbReference type="NCBI Taxonomy" id="27349"/>
    <lineage>
        <taxon>Eukaryota</taxon>
        <taxon>Fungi</taxon>
        <taxon>Dikarya</taxon>
        <taxon>Basidiomycota</taxon>
        <taxon>Pucciniomycotina</taxon>
        <taxon>Pucciniomycetes</taxon>
        <taxon>Pucciniales</taxon>
        <taxon>Pucciniaceae</taxon>
        <taxon>Puccinia</taxon>
    </lineage>
</organism>
<dbReference type="VEuPathDB" id="FungiDB:VP01_1120g6"/>
<proteinExistence type="predicted"/>
<accession>A0A0L6VSD5</accession>
<name>A0A0L6VSD5_9BASI</name>
<protein>
    <submittedName>
        <fullName evidence="2">Putative signal peptide protein</fullName>
    </submittedName>
</protein>
<dbReference type="AlphaFoldDB" id="A0A0L6VSD5"/>
<feature type="signal peptide" evidence="1">
    <location>
        <begin position="1"/>
        <end position="19"/>
    </location>
</feature>